<dbReference type="PANTHER" id="PTHR43415">
    <property type="entry name" value="SPERMIDINE N(1)-ACETYLTRANSFERASE"/>
    <property type="match status" value="1"/>
</dbReference>
<dbReference type="GO" id="GO:0016747">
    <property type="term" value="F:acyltransferase activity, transferring groups other than amino-acyl groups"/>
    <property type="evidence" value="ECO:0007669"/>
    <property type="project" value="InterPro"/>
</dbReference>
<gene>
    <name evidence="2" type="ORF">CFP75_41415</name>
</gene>
<evidence type="ECO:0000313" key="3">
    <source>
        <dbReference type="Proteomes" id="UP000215563"/>
    </source>
</evidence>
<dbReference type="EMBL" id="NMQU01000180">
    <property type="protein sequence ID" value="OXM42778.1"/>
    <property type="molecule type" value="Genomic_DNA"/>
</dbReference>
<dbReference type="PANTHER" id="PTHR43415:SF3">
    <property type="entry name" value="GNAT-FAMILY ACETYLTRANSFERASE"/>
    <property type="match status" value="1"/>
</dbReference>
<evidence type="ECO:0000259" key="1">
    <source>
        <dbReference type="PROSITE" id="PS51186"/>
    </source>
</evidence>
<dbReference type="Pfam" id="PF13302">
    <property type="entry name" value="Acetyltransf_3"/>
    <property type="match status" value="1"/>
</dbReference>
<evidence type="ECO:0000313" key="2">
    <source>
        <dbReference type="EMBL" id="OXM42778.1"/>
    </source>
</evidence>
<dbReference type="RefSeq" id="WP_020637329.1">
    <property type="nucleotide sequence ID" value="NZ_KB913032.1"/>
</dbReference>
<keyword evidence="3" id="KW-1185">Reference proteome</keyword>
<comment type="caution">
    <text evidence="2">The sequence shown here is derived from an EMBL/GenBank/DDBJ whole genome shotgun (WGS) entry which is preliminary data.</text>
</comment>
<feature type="domain" description="N-acetyltransferase" evidence="1">
    <location>
        <begin position="18"/>
        <end position="181"/>
    </location>
</feature>
<dbReference type="PROSITE" id="PS51186">
    <property type="entry name" value="GNAT"/>
    <property type="match status" value="1"/>
</dbReference>
<organism evidence="2 3">
    <name type="scientific">Amycolatopsis alba DSM 44262</name>
    <dbReference type="NCBI Taxonomy" id="1125972"/>
    <lineage>
        <taxon>Bacteria</taxon>
        <taxon>Bacillati</taxon>
        <taxon>Actinomycetota</taxon>
        <taxon>Actinomycetes</taxon>
        <taxon>Pseudonocardiales</taxon>
        <taxon>Pseudonocardiaceae</taxon>
        <taxon>Amycolatopsis</taxon>
    </lineage>
</organism>
<dbReference type="InterPro" id="IPR016181">
    <property type="entry name" value="Acyl_CoA_acyltransferase"/>
</dbReference>
<keyword evidence="2" id="KW-0808">Transferase</keyword>
<reference evidence="2 3" key="1">
    <citation type="submission" date="2017-07" db="EMBL/GenBank/DDBJ databases">
        <title>Amycolatopsis alba DSM 44262 Genome sequencing and assembly.</title>
        <authorList>
            <person name="Kaur N."/>
            <person name="Mayilraj S."/>
        </authorList>
    </citation>
    <scope>NUCLEOTIDE SEQUENCE [LARGE SCALE GENOMIC DNA]</scope>
    <source>
        <strain evidence="2 3">DSM 44262</strain>
    </source>
</reference>
<protein>
    <submittedName>
        <fullName evidence="2">GNAT family N-acetyltransferase</fullName>
    </submittedName>
</protein>
<proteinExistence type="predicted"/>
<sequence>MVDTEALRTQPELTGENVVLTQLDETYFETGWEALREPESRRLTGTHTDFTEEQVKTWLAGRPGLDDRADYAIVRKSDRAHVGDLALTDLDKDNRSGAFRIALNGPEFYGKGYGTEATKLLLGYAFDVVGLHRVSLEVFDFNPRARRAYEKAGFVREGLQREALWWDGEWHDVITMAILKNDPRP</sequence>
<dbReference type="Proteomes" id="UP000215563">
    <property type="component" value="Unassembled WGS sequence"/>
</dbReference>
<name>A0A229R807_AMYAL</name>
<dbReference type="Gene3D" id="3.40.630.30">
    <property type="match status" value="1"/>
</dbReference>
<accession>A0A229R807</accession>
<dbReference type="AlphaFoldDB" id="A0A229R807"/>
<dbReference type="OrthoDB" id="9814648at2"/>
<dbReference type="InterPro" id="IPR000182">
    <property type="entry name" value="GNAT_dom"/>
</dbReference>
<dbReference type="SUPFAM" id="SSF55729">
    <property type="entry name" value="Acyl-CoA N-acyltransferases (Nat)"/>
    <property type="match status" value="1"/>
</dbReference>